<dbReference type="KEGG" id="fes:HER31_08310"/>
<evidence type="ECO:0000259" key="1">
    <source>
        <dbReference type="Pfam" id="PF13511"/>
    </source>
</evidence>
<keyword evidence="3" id="KW-1185">Reference proteome</keyword>
<dbReference type="Proteomes" id="UP000501602">
    <property type="component" value="Chromosome"/>
</dbReference>
<evidence type="ECO:0000313" key="3">
    <source>
        <dbReference type="Proteomes" id="UP000501602"/>
    </source>
</evidence>
<dbReference type="RefSeq" id="WP_168660136.1">
    <property type="nucleotide sequence ID" value="NZ_CP051180.1"/>
</dbReference>
<feature type="domain" description="DUF4124" evidence="1">
    <location>
        <begin position="7"/>
        <end position="58"/>
    </location>
</feature>
<dbReference type="Pfam" id="PF13511">
    <property type="entry name" value="DUF4124"/>
    <property type="match status" value="1"/>
</dbReference>
<reference evidence="2 3" key="1">
    <citation type="submission" date="2020-04" db="EMBL/GenBank/DDBJ databases">
        <title>Ferrimonas sp. S7 isolated from sea water.</title>
        <authorList>
            <person name="Bae S.S."/>
            <person name="Baek K."/>
        </authorList>
    </citation>
    <scope>NUCLEOTIDE SEQUENCE [LARGE SCALE GENOMIC DNA]</scope>
    <source>
        <strain evidence="2 3">S7</strain>
    </source>
</reference>
<gene>
    <name evidence="2" type="ORF">HER31_08310</name>
</gene>
<name>A0A6H1UCR6_9GAMM</name>
<dbReference type="EMBL" id="CP051180">
    <property type="protein sequence ID" value="QIZ76875.1"/>
    <property type="molecule type" value="Genomic_DNA"/>
</dbReference>
<organism evidence="2 3">
    <name type="scientific">Ferrimonas lipolytica</name>
    <dbReference type="NCBI Taxonomy" id="2724191"/>
    <lineage>
        <taxon>Bacteria</taxon>
        <taxon>Pseudomonadati</taxon>
        <taxon>Pseudomonadota</taxon>
        <taxon>Gammaproteobacteria</taxon>
        <taxon>Alteromonadales</taxon>
        <taxon>Ferrimonadaceae</taxon>
        <taxon>Ferrimonas</taxon>
    </lineage>
</organism>
<dbReference type="InterPro" id="IPR025392">
    <property type="entry name" value="DUF4124"/>
</dbReference>
<accession>A0A6H1UCR6</accession>
<dbReference type="AlphaFoldDB" id="A0A6H1UCR6"/>
<evidence type="ECO:0000313" key="2">
    <source>
        <dbReference type="EMBL" id="QIZ76875.1"/>
    </source>
</evidence>
<protein>
    <submittedName>
        <fullName evidence="2">DUF4124 domain-containing protein</fullName>
    </submittedName>
</protein>
<sequence length="177" mass="20095">MRSLVILLILVSCPAWSTIYKWVDEQGQVHYSELAPLEGSRDLQEFVPEKPRSATVVTRLPPDRGVNLSEQAEQLAQELDSSIIDMAYNNQPLDCNRADGNITSSLAMLKRMAQKKYKNGDITEVQLVKVQHLARQLNQQSSPSQCRKAVTNEKAFYKCMSSDHSHVFACLNKYRPR</sequence>
<proteinExistence type="predicted"/>